<dbReference type="InterPro" id="IPR045096">
    <property type="entry name" value="EDR2-like"/>
</dbReference>
<dbReference type="eggNOG" id="ENOG502QT1F">
    <property type="taxonomic scope" value="Eukaryota"/>
</dbReference>
<keyword evidence="4" id="KW-0472">Membrane</keyword>
<evidence type="ECO:0000256" key="4">
    <source>
        <dbReference type="SAM" id="Phobius"/>
    </source>
</evidence>
<keyword evidence="4" id="KW-1133">Transmembrane helix</keyword>
<sequence length="1332" mass="145061">MATTTTKPPPAPATPSPAGEVSEVELSEAGSPDVGSQSSGSGGSGSGRSTAGSSGWVYHLGVNSIGHEYRHLRFLVIRGKTVAMYKRDPSKNPGIVGFRSLLPPLLPLAAFRLWIACACVVEFYYVLRFYNRLDQTKKGEKGDNQHLYFQCGLGKLLNLLVLLQLFVSSIFLRTNVLRGVCPEKLLRQSSDLQSLEIINTNFGGDSGDAFEAHEWRYVRTFNGIRIFEDIANAKGGKGVLLKSVGVVGANPDTVFEVVLSLDKHKRCEWDMLTADLELVETIDGYYDVALKAMQEALSKQDSTIESLHLELDSGPAMMAIERLSVAALKAMQEARLLESLCLELDSGLAMMSASIERLAAVRSVGVLLVRDTKVHSSLAKRLEKVPEAVEEMAKKSSRVLVRRVPGEEAGEGARDGGDGQEVIKGPGAASCEPDTGELPGVCEQALTHFPRPVAPEGRVGVAAGAEVDVATAMQEALSKQDSTIELRRLELDYGLAMMFTSIVRLSAAVRLVEVLLVRDTKVHSWLAKRMEKVPEAVDEMAKKSRDLARKPSKRDSTIESLRLELDSGPAMMSASIERLPVVVRSVRVLQVWDTKVHSSLAWRLEKVPKAVEIAKKWSQDLPRRAANRILALEAMQEALNKRDLTVESLRLELDSGPAMISASIERLSTAVRSVGVLLVWDTNVHSSLARRLEKVPEAVEEMAKKLSRDFVWRVANRILAVEEMAKKSRDLAWHAANRILVSYRACGSRPCPTSPATTCLEDVPRGRVEVAAGAEGDVATAQALEATQEALSKRDSTIESLRLEFDSGPVLMSASIERLSAAVHSSLARRMEKVPESVEMAKKSRVLARRAANQILAIDEMQEAPRLELDSGPTMMLASIVHLSAAVRSVEVILVRDTKVHSRLAKRMEKVPEAVDEMAKKSSRDLARRLARARGSRLPNFPRPDAPGGHVEVAVGAEGDVATAQRLNAMQEALSKQDSTIESLRLELDSGLAMMSTSIERLPVVVRSAGVLLVWDTKVHSSMGRRLEKVPESVEEMAKKARDLSRRAANRILVSYRARGSRPRPTSPARWTRGGRREGRAGRGDGVGSRGDAGSPEQAGFDHRVPTPRARLRPSDDVSLHRALVGGGSPEQAGFDHRVPTLSDSGPAMMSSSIERLSAAVRSVRVLLVQDTKVHSRLAKRLEKVPDAVDEMAKKSSRDLVRRVALEAMREALSKRDSTIESLRLELSSGPAMMSASIERLSAAVRSVGVLLVQDTEIHLSVAKKLEKTLPHFSRPDAPGGRVEVAAGVEGDVATVRALKAMQEALSKRDSTIESLRLELDSGSAMISASIE</sequence>
<comment type="subcellular location">
    <subcellularLocation>
        <location evidence="1">Nucleus</location>
    </subcellularLocation>
</comment>
<feature type="region of interest" description="Disordered" evidence="3">
    <location>
        <begin position="405"/>
        <end position="433"/>
    </location>
</feature>
<dbReference type="Gramene" id="LPERR08G13260.3">
    <property type="protein sequence ID" value="LPERR08G13260.3"/>
    <property type="gene ID" value="LPERR08G13260"/>
</dbReference>
<dbReference type="Gene3D" id="3.30.530.20">
    <property type="match status" value="1"/>
</dbReference>
<protein>
    <submittedName>
        <fullName evidence="5">Uncharacterized protein</fullName>
    </submittedName>
</protein>
<evidence type="ECO:0000256" key="2">
    <source>
        <dbReference type="ARBA" id="ARBA00023242"/>
    </source>
</evidence>
<feature type="transmembrane region" description="Helical" evidence="4">
    <location>
        <begin position="109"/>
        <end position="127"/>
    </location>
</feature>
<evidence type="ECO:0000313" key="6">
    <source>
        <dbReference type="Proteomes" id="UP000032180"/>
    </source>
</evidence>
<evidence type="ECO:0000256" key="3">
    <source>
        <dbReference type="SAM" id="MobiDB-lite"/>
    </source>
</evidence>
<proteinExistence type="predicted"/>
<dbReference type="PANTHER" id="PTHR12136:SF47">
    <property type="entry name" value="ENHANCED DISEASE RESISTANCE PROTEIN (DUF1336)"/>
    <property type="match status" value="1"/>
</dbReference>
<feature type="region of interest" description="Disordered" evidence="3">
    <location>
        <begin position="1"/>
        <end position="48"/>
    </location>
</feature>
<dbReference type="PANTHER" id="PTHR12136">
    <property type="entry name" value="ENHANCED DISEASE RESISTANCE-RELATED"/>
    <property type="match status" value="1"/>
</dbReference>
<dbReference type="STRING" id="77586.A0A0D9X892"/>
<name>A0A0D9X892_9ORYZ</name>
<feature type="compositionally biased region" description="Low complexity" evidence="3">
    <location>
        <begin position="30"/>
        <end position="39"/>
    </location>
</feature>
<keyword evidence="4" id="KW-0812">Transmembrane</keyword>
<reference evidence="6" key="2">
    <citation type="submission" date="2013-12" db="EMBL/GenBank/DDBJ databases">
        <authorList>
            <person name="Yu Y."/>
            <person name="Lee S."/>
            <person name="de Baynast K."/>
            <person name="Wissotski M."/>
            <person name="Liu L."/>
            <person name="Talag J."/>
            <person name="Goicoechea J."/>
            <person name="Angelova A."/>
            <person name="Jetty R."/>
            <person name="Kudrna D."/>
            <person name="Golser W."/>
            <person name="Rivera L."/>
            <person name="Zhang J."/>
            <person name="Wing R."/>
        </authorList>
    </citation>
    <scope>NUCLEOTIDE SEQUENCE</scope>
</reference>
<organism evidence="5 6">
    <name type="scientific">Leersia perrieri</name>
    <dbReference type="NCBI Taxonomy" id="77586"/>
    <lineage>
        <taxon>Eukaryota</taxon>
        <taxon>Viridiplantae</taxon>
        <taxon>Streptophyta</taxon>
        <taxon>Embryophyta</taxon>
        <taxon>Tracheophyta</taxon>
        <taxon>Spermatophyta</taxon>
        <taxon>Magnoliopsida</taxon>
        <taxon>Liliopsida</taxon>
        <taxon>Poales</taxon>
        <taxon>Poaceae</taxon>
        <taxon>BOP clade</taxon>
        <taxon>Oryzoideae</taxon>
        <taxon>Oryzeae</taxon>
        <taxon>Oryzinae</taxon>
        <taxon>Leersia</taxon>
    </lineage>
</organism>
<dbReference type="HOGENOM" id="CLU_259014_0_0_1"/>
<feature type="region of interest" description="Disordered" evidence="3">
    <location>
        <begin position="1055"/>
        <end position="1143"/>
    </location>
</feature>
<reference evidence="5" key="3">
    <citation type="submission" date="2015-04" db="UniProtKB">
        <authorList>
            <consortium name="EnsemblPlants"/>
        </authorList>
    </citation>
    <scope>IDENTIFICATION</scope>
</reference>
<keyword evidence="6" id="KW-1185">Reference proteome</keyword>
<evidence type="ECO:0000256" key="1">
    <source>
        <dbReference type="ARBA" id="ARBA00004123"/>
    </source>
</evidence>
<accession>A0A0D9X892</accession>
<dbReference type="EnsemblPlants" id="LPERR08G13260.3">
    <property type="protein sequence ID" value="LPERR08G13260.3"/>
    <property type="gene ID" value="LPERR08G13260"/>
</dbReference>
<evidence type="ECO:0000313" key="5">
    <source>
        <dbReference type="EnsemblPlants" id="LPERR08G13260.3"/>
    </source>
</evidence>
<dbReference type="GO" id="GO:0005634">
    <property type="term" value="C:nucleus"/>
    <property type="evidence" value="ECO:0007669"/>
    <property type="project" value="UniProtKB-SubCell"/>
</dbReference>
<reference evidence="5 6" key="1">
    <citation type="submission" date="2012-08" db="EMBL/GenBank/DDBJ databases">
        <title>Oryza genome evolution.</title>
        <authorList>
            <person name="Wing R.A."/>
        </authorList>
    </citation>
    <scope>NUCLEOTIDE SEQUENCE</scope>
</reference>
<dbReference type="InterPro" id="IPR023393">
    <property type="entry name" value="START-like_dom_sf"/>
</dbReference>
<dbReference type="SUPFAM" id="SSF55961">
    <property type="entry name" value="Bet v1-like"/>
    <property type="match status" value="1"/>
</dbReference>
<dbReference type="Proteomes" id="UP000032180">
    <property type="component" value="Chromosome 8"/>
</dbReference>
<feature type="transmembrane region" description="Helical" evidence="4">
    <location>
        <begin position="147"/>
        <end position="172"/>
    </location>
</feature>
<keyword evidence="2" id="KW-0539">Nucleus</keyword>